<dbReference type="STRING" id="1273541.Pyrde_0959"/>
<dbReference type="AlphaFoldDB" id="A0A0P0N3M6"/>
<gene>
    <name evidence="1" type="ORF">Pyrde_0959</name>
</gene>
<proteinExistence type="predicted"/>
<dbReference type="GO" id="GO:0005524">
    <property type="term" value="F:ATP binding"/>
    <property type="evidence" value="ECO:0007669"/>
    <property type="project" value="InterPro"/>
</dbReference>
<reference evidence="1 2" key="1">
    <citation type="submission" date="2015-10" db="EMBL/GenBank/DDBJ databases">
        <title>Complete genome sequence of hyperthermophilic archaeon Pyrodictium delaneyi Su06.</title>
        <authorList>
            <person name="Jung J.-H."/>
            <person name="Lin J."/>
            <person name="Holden J.F."/>
            <person name="Park C.-S."/>
        </authorList>
    </citation>
    <scope>NUCLEOTIDE SEQUENCE [LARGE SCALE GENOMIC DNA]</scope>
    <source>
        <strain evidence="1 2">Su06</strain>
    </source>
</reference>
<dbReference type="EMBL" id="CP013011">
    <property type="protein sequence ID" value="ALL01007.1"/>
    <property type="molecule type" value="Genomic_DNA"/>
</dbReference>
<protein>
    <recommendedName>
        <fullName evidence="3">Triphosphoribosyl-dephospho-CoA synthase</fullName>
    </recommendedName>
</protein>
<dbReference type="GO" id="GO:0046917">
    <property type="term" value="F:triphosphoribosyl-dephospho-CoA synthase activity"/>
    <property type="evidence" value="ECO:0007669"/>
    <property type="project" value="InterPro"/>
</dbReference>
<dbReference type="OrthoDB" id="15417at2157"/>
<evidence type="ECO:0000313" key="2">
    <source>
        <dbReference type="Proteomes" id="UP000058613"/>
    </source>
</evidence>
<name>A0A0P0N3M6_9CREN</name>
<evidence type="ECO:0008006" key="3">
    <source>
        <dbReference type="Google" id="ProtNLM"/>
    </source>
</evidence>
<dbReference type="Pfam" id="PF01874">
    <property type="entry name" value="CitG"/>
    <property type="match status" value="1"/>
</dbReference>
<dbReference type="Proteomes" id="UP000058613">
    <property type="component" value="Chromosome"/>
</dbReference>
<sequence>MAEELACQSLARACAAAVVVDAAVPRPGLSSFQRPRRDLDPLGFAGLAPLAYEACLCSCLGALHGSASDWVECWLSSVGAMATSWGNPGLGSLFLLSLQAAALGLSLRRGRGDSVEAVMASSRIVVDESGVEAAVAFYRGLQLVSPRYLARISWSGLPEVDGRHSLEMLREARVTLRALLEAASLYDPVSRDAVSFMALSLGMVLPILREEDCLERGVRRATYTLAGLEGDLLLSRKAGSICSELWLRAAEGDRRAEKELWRVLESTGPGSIADVVVNAVARLLYEYLHGSMLAPRLFCHA</sequence>
<accession>A0A0P0N3M6</accession>
<dbReference type="Gene3D" id="1.10.4200.10">
    <property type="entry name" value="Triphosphoribosyl-dephospho-CoA protein"/>
    <property type="match status" value="1"/>
</dbReference>
<evidence type="ECO:0000313" key="1">
    <source>
        <dbReference type="EMBL" id="ALL01007.1"/>
    </source>
</evidence>
<dbReference type="GeneID" id="26099298"/>
<dbReference type="RefSeq" id="WP_055408705.1">
    <property type="nucleotide sequence ID" value="NZ_CP013011.1"/>
</dbReference>
<dbReference type="KEGG" id="pdl:Pyrde_0959"/>
<dbReference type="InterPro" id="IPR002736">
    <property type="entry name" value="CitG"/>
</dbReference>
<organism evidence="1 2">
    <name type="scientific">Pyrodictium delaneyi</name>
    <dbReference type="NCBI Taxonomy" id="1273541"/>
    <lineage>
        <taxon>Archaea</taxon>
        <taxon>Thermoproteota</taxon>
        <taxon>Thermoprotei</taxon>
        <taxon>Desulfurococcales</taxon>
        <taxon>Pyrodictiaceae</taxon>
        <taxon>Pyrodictium</taxon>
    </lineage>
</organism>